<keyword evidence="2 10" id="KW-1003">Cell membrane</keyword>
<accession>A0ABT8HHZ4</accession>
<comment type="catalytic activity">
    <reaction evidence="8">
        <text>fluoride(in) = fluoride(out)</text>
        <dbReference type="Rhea" id="RHEA:76159"/>
        <dbReference type="ChEBI" id="CHEBI:17051"/>
    </reaction>
    <physiologicalReaction direction="left-to-right" evidence="8">
        <dbReference type="Rhea" id="RHEA:76160"/>
    </physiologicalReaction>
</comment>
<evidence type="ECO:0000256" key="2">
    <source>
        <dbReference type="ARBA" id="ARBA00022475"/>
    </source>
</evidence>
<dbReference type="NCBIfam" id="TIGR00494">
    <property type="entry name" value="crcB"/>
    <property type="match status" value="1"/>
</dbReference>
<feature type="binding site" evidence="10">
    <location>
        <position position="76"/>
    </location>
    <ligand>
        <name>Na(+)</name>
        <dbReference type="ChEBI" id="CHEBI:29101"/>
        <note>structural</note>
    </ligand>
</feature>
<comment type="caution">
    <text evidence="10">Lacks conserved residue(s) required for the propagation of feature annotation.</text>
</comment>
<keyword evidence="6 10" id="KW-0407">Ion channel</keyword>
<evidence type="ECO:0000256" key="4">
    <source>
        <dbReference type="ARBA" id="ARBA00022989"/>
    </source>
</evidence>
<keyword evidence="10" id="KW-0813">Transport</keyword>
<organism evidence="11 12">
    <name type="scientific">Mycolicibacterium austroafricanum</name>
    <name type="common">Mycobacterium austroafricanum</name>
    <dbReference type="NCBI Taxonomy" id="39687"/>
    <lineage>
        <taxon>Bacteria</taxon>
        <taxon>Bacillati</taxon>
        <taxon>Actinomycetota</taxon>
        <taxon>Actinomycetes</taxon>
        <taxon>Mycobacteriales</taxon>
        <taxon>Mycobacteriaceae</taxon>
        <taxon>Mycolicibacterium</taxon>
    </lineage>
</organism>
<feature type="binding site" evidence="10">
    <location>
        <position position="73"/>
    </location>
    <ligand>
        <name>Na(+)</name>
        <dbReference type="ChEBI" id="CHEBI:29101"/>
        <note>structural</note>
    </ligand>
</feature>
<comment type="function">
    <text evidence="9 10">Fluoride-specific ion channel. Important for reducing fluoride concentration in the cell, thus reducing its toxicity.</text>
</comment>
<evidence type="ECO:0000313" key="12">
    <source>
        <dbReference type="Proteomes" id="UP001172687"/>
    </source>
</evidence>
<dbReference type="Pfam" id="PF02537">
    <property type="entry name" value="CRCB"/>
    <property type="match status" value="1"/>
</dbReference>
<comment type="subcellular location">
    <subcellularLocation>
        <location evidence="1 10">Cell membrane</location>
        <topology evidence="1 10">Multi-pass membrane protein</topology>
    </subcellularLocation>
</comment>
<protein>
    <recommendedName>
        <fullName evidence="10">Fluoride-specific ion channel FluC</fullName>
    </recommendedName>
</protein>
<keyword evidence="10" id="KW-0479">Metal-binding</keyword>
<dbReference type="InterPro" id="IPR003691">
    <property type="entry name" value="FluC"/>
</dbReference>
<keyword evidence="4 10" id="KW-1133">Transmembrane helix</keyword>
<dbReference type="PANTHER" id="PTHR28259:SF1">
    <property type="entry name" value="FLUORIDE EXPORT PROTEIN 1-RELATED"/>
    <property type="match status" value="1"/>
</dbReference>
<keyword evidence="5 10" id="KW-0472">Membrane</keyword>
<evidence type="ECO:0000256" key="3">
    <source>
        <dbReference type="ARBA" id="ARBA00022692"/>
    </source>
</evidence>
<evidence type="ECO:0000256" key="8">
    <source>
        <dbReference type="ARBA" id="ARBA00035585"/>
    </source>
</evidence>
<dbReference type="EMBL" id="JAUHTC010000074">
    <property type="protein sequence ID" value="MDN4520378.1"/>
    <property type="molecule type" value="Genomic_DNA"/>
</dbReference>
<dbReference type="RefSeq" id="WP_105387515.1">
    <property type="nucleotide sequence ID" value="NZ_CP070380.1"/>
</dbReference>
<sequence length="122" mass="12819">MIVALTLVFGALGAVTRFVIDAAVKRRWPSPFPWATFGINVSGSFLLGVLAAAVLFHGQPAAWQTVVGTGFCGGYTTFSTASFETVRLVQQKARFRALSNALGSLLASVLACVAGLTLVWAL</sequence>
<evidence type="ECO:0000256" key="9">
    <source>
        <dbReference type="ARBA" id="ARBA00049940"/>
    </source>
</evidence>
<comment type="caution">
    <text evidence="11">The sequence shown here is derived from an EMBL/GenBank/DDBJ whole genome shotgun (WGS) entry which is preliminary data.</text>
</comment>
<feature type="transmembrane region" description="Helical" evidence="10">
    <location>
        <begin position="32"/>
        <end position="56"/>
    </location>
</feature>
<dbReference type="Proteomes" id="UP001172687">
    <property type="component" value="Unassembled WGS sequence"/>
</dbReference>
<feature type="transmembrane region" description="Helical" evidence="10">
    <location>
        <begin position="97"/>
        <end position="121"/>
    </location>
</feature>
<dbReference type="PANTHER" id="PTHR28259">
    <property type="entry name" value="FLUORIDE EXPORT PROTEIN 1-RELATED"/>
    <property type="match status" value="1"/>
</dbReference>
<reference evidence="11" key="1">
    <citation type="submission" date="2023-07" db="EMBL/GenBank/DDBJ databases">
        <title>Degradation of tert-butanol by M. austroafricanum TBA100.</title>
        <authorList>
            <person name="Helbich S."/>
            <person name="Vainshtein Y."/>
        </authorList>
    </citation>
    <scope>NUCLEOTIDE SEQUENCE</scope>
    <source>
        <strain evidence="11">TBA100</strain>
    </source>
</reference>
<evidence type="ECO:0000256" key="7">
    <source>
        <dbReference type="ARBA" id="ARBA00035120"/>
    </source>
</evidence>
<dbReference type="HAMAP" id="MF_00454">
    <property type="entry name" value="FluC"/>
    <property type="match status" value="1"/>
</dbReference>
<keyword evidence="10" id="KW-0915">Sodium</keyword>
<comment type="activity regulation">
    <text evidence="10">Na(+) is not transported, but it plays an essential structural role and its presence is essential for fluoride channel function.</text>
</comment>
<gene>
    <name evidence="10 11" type="primary">crcB</name>
    <name evidence="10" type="synonym">fluC</name>
    <name evidence="11" type="ORF">QYF68_21505</name>
</gene>
<evidence type="ECO:0000256" key="6">
    <source>
        <dbReference type="ARBA" id="ARBA00023303"/>
    </source>
</evidence>
<evidence type="ECO:0000256" key="10">
    <source>
        <dbReference type="HAMAP-Rule" id="MF_00454"/>
    </source>
</evidence>
<keyword evidence="10" id="KW-0406">Ion transport</keyword>
<keyword evidence="12" id="KW-1185">Reference proteome</keyword>
<evidence type="ECO:0000256" key="1">
    <source>
        <dbReference type="ARBA" id="ARBA00004651"/>
    </source>
</evidence>
<evidence type="ECO:0000256" key="5">
    <source>
        <dbReference type="ARBA" id="ARBA00023136"/>
    </source>
</evidence>
<comment type="similarity">
    <text evidence="7 10">Belongs to the fluoride channel Fluc/FEX (TC 1.A.43) family.</text>
</comment>
<name>A0ABT8HHZ4_MYCAO</name>
<proteinExistence type="inferred from homology"/>
<keyword evidence="3 10" id="KW-0812">Transmembrane</keyword>
<evidence type="ECO:0000313" key="11">
    <source>
        <dbReference type="EMBL" id="MDN4520378.1"/>
    </source>
</evidence>